<protein>
    <submittedName>
        <fullName evidence="1">Copper chaperone PCu(A)C</fullName>
    </submittedName>
</protein>
<evidence type="ECO:0000313" key="1">
    <source>
        <dbReference type="EMBL" id="HHJ63654.1"/>
    </source>
</evidence>
<sequence>MAFLLSLLVLSGLLFAEPHIVIEEAWVRAVPPVSKMSAAFFRIRNTGDEDDYLIAVRSPASRKAEIHTTLIEDGTMRMRRLREVRVPAGEAVEFRPMGRHVMLIDLKRSLREGDRVRLTLVFRKSGEISVEARVRKVRMMH</sequence>
<gene>
    <name evidence="1" type="ORF">ENJ61_01980</name>
</gene>
<name>A0A7C5Q1I9_AQUAO</name>
<dbReference type="EMBL" id="DRNB01000068">
    <property type="protein sequence ID" value="HHJ63654.1"/>
    <property type="molecule type" value="Genomic_DNA"/>
</dbReference>
<dbReference type="SUPFAM" id="SSF110087">
    <property type="entry name" value="DR1885-like metal-binding protein"/>
    <property type="match status" value="1"/>
</dbReference>
<dbReference type="Pfam" id="PF04314">
    <property type="entry name" value="PCuAC"/>
    <property type="match status" value="1"/>
</dbReference>
<dbReference type="AlphaFoldDB" id="A0A7C5Q1I9"/>
<dbReference type="PANTHER" id="PTHR36302">
    <property type="entry name" value="BLR7088 PROTEIN"/>
    <property type="match status" value="1"/>
</dbReference>
<comment type="caution">
    <text evidence="1">The sequence shown here is derived from an EMBL/GenBank/DDBJ whole genome shotgun (WGS) entry which is preliminary data.</text>
</comment>
<dbReference type="Gene3D" id="2.60.40.1890">
    <property type="entry name" value="PCu(A)C copper chaperone"/>
    <property type="match status" value="1"/>
</dbReference>
<dbReference type="InterPro" id="IPR058248">
    <property type="entry name" value="Lxx211020-like"/>
</dbReference>
<reference evidence="1" key="1">
    <citation type="journal article" date="2020" name="mSystems">
        <title>Genome- and Community-Level Interaction Insights into Carbon Utilization and Element Cycling Functions of Hydrothermarchaeota in Hydrothermal Sediment.</title>
        <authorList>
            <person name="Zhou Z."/>
            <person name="Liu Y."/>
            <person name="Xu W."/>
            <person name="Pan J."/>
            <person name="Luo Z.H."/>
            <person name="Li M."/>
        </authorList>
    </citation>
    <scope>NUCLEOTIDE SEQUENCE [LARGE SCALE GENOMIC DNA]</scope>
    <source>
        <strain evidence="1">HyVt-501</strain>
    </source>
</reference>
<organism evidence="1">
    <name type="scientific">Aquifex aeolicus</name>
    <dbReference type="NCBI Taxonomy" id="63363"/>
    <lineage>
        <taxon>Bacteria</taxon>
        <taxon>Pseudomonadati</taxon>
        <taxon>Aquificota</taxon>
        <taxon>Aquificia</taxon>
        <taxon>Aquificales</taxon>
        <taxon>Aquificaceae</taxon>
        <taxon>Aquifex</taxon>
    </lineage>
</organism>
<accession>A0A7C5Q1I9</accession>
<dbReference type="InterPro" id="IPR007410">
    <property type="entry name" value="LpqE-like"/>
</dbReference>
<proteinExistence type="predicted"/>
<dbReference type="PANTHER" id="PTHR36302:SF1">
    <property type="entry name" value="COPPER CHAPERONE PCU(A)C"/>
    <property type="match status" value="1"/>
</dbReference>
<dbReference type="InterPro" id="IPR036182">
    <property type="entry name" value="PCuAC_sf"/>
</dbReference>
<dbReference type="Proteomes" id="UP000885792">
    <property type="component" value="Unassembled WGS sequence"/>
</dbReference>